<accession>A0A8T0HQG0</accession>
<reference evidence="1" key="1">
    <citation type="submission" date="2020-06" db="EMBL/GenBank/DDBJ databases">
        <title>WGS assembly of Ceratodon purpureus strain R40.</title>
        <authorList>
            <person name="Carey S.B."/>
            <person name="Jenkins J."/>
            <person name="Shu S."/>
            <person name="Lovell J.T."/>
            <person name="Sreedasyam A."/>
            <person name="Maumus F."/>
            <person name="Tiley G.P."/>
            <person name="Fernandez-Pozo N."/>
            <person name="Barry K."/>
            <person name="Chen C."/>
            <person name="Wang M."/>
            <person name="Lipzen A."/>
            <person name="Daum C."/>
            <person name="Saski C.A."/>
            <person name="Payton A.C."/>
            <person name="Mcbreen J.C."/>
            <person name="Conrad R.E."/>
            <person name="Kollar L.M."/>
            <person name="Olsson S."/>
            <person name="Huttunen S."/>
            <person name="Landis J.B."/>
            <person name="Wickett N.J."/>
            <person name="Johnson M.G."/>
            <person name="Rensing S.A."/>
            <person name="Grimwood J."/>
            <person name="Schmutz J."/>
            <person name="Mcdaniel S.F."/>
        </authorList>
    </citation>
    <scope>NUCLEOTIDE SEQUENCE</scope>
    <source>
        <strain evidence="1">R40</strain>
    </source>
</reference>
<dbReference type="Proteomes" id="UP000822688">
    <property type="component" value="Chromosome V"/>
</dbReference>
<evidence type="ECO:0000313" key="1">
    <source>
        <dbReference type="EMBL" id="KAG0573154.1"/>
    </source>
</evidence>
<proteinExistence type="predicted"/>
<keyword evidence="2" id="KW-1185">Reference proteome</keyword>
<name>A0A8T0HQG0_CERPU</name>
<dbReference type="AlphaFoldDB" id="A0A8T0HQG0"/>
<gene>
    <name evidence="1" type="ORF">KC19_VG153000</name>
</gene>
<evidence type="ECO:0000313" key="2">
    <source>
        <dbReference type="Proteomes" id="UP000822688"/>
    </source>
</evidence>
<protein>
    <submittedName>
        <fullName evidence="1">Uncharacterized protein</fullName>
    </submittedName>
</protein>
<comment type="caution">
    <text evidence="1">The sequence shown here is derived from an EMBL/GenBank/DDBJ whole genome shotgun (WGS) entry which is preliminary data.</text>
</comment>
<dbReference type="EMBL" id="CM026426">
    <property type="protein sequence ID" value="KAG0573154.1"/>
    <property type="molecule type" value="Genomic_DNA"/>
</dbReference>
<sequence>MRSLTCGYGDCFNVETMRLLRRCSCCPFYLVSVLLPVSMLKVTEFVSRWQRIECPEKGGGRSSRKDFEIKKNRILPSCVSIIDSQYLSRSVMVPCGSW</sequence>
<organism evidence="1 2">
    <name type="scientific">Ceratodon purpureus</name>
    <name type="common">Fire moss</name>
    <name type="synonym">Dicranum purpureum</name>
    <dbReference type="NCBI Taxonomy" id="3225"/>
    <lineage>
        <taxon>Eukaryota</taxon>
        <taxon>Viridiplantae</taxon>
        <taxon>Streptophyta</taxon>
        <taxon>Embryophyta</taxon>
        <taxon>Bryophyta</taxon>
        <taxon>Bryophytina</taxon>
        <taxon>Bryopsida</taxon>
        <taxon>Dicranidae</taxon>
        <taxon>Pseudoditrichales</taxon>
        <taxon>Ditrichaceae</taxon>
        <taxon>Ceratodon</taxon>
    </lineage>
</organism>